<dbReference type="Proteomes" id="UP000078486">
    <property type="component" value="Unassembled WGS sequence"/>
</dbReference>
<dbReference type="PANTHER" id="PTHR22946:SF9">
    <property type="entry name" value="POLYKETIDE TRANSFERASE AF380"/>
    <property type="match status" value="1"/>
</dbReference>
<keyword evidence="1" id="KW-0719">Serine esterase</keyword>
<proteinExistence type="predicted"/>
<dbReference type="Gene3D" id="3.40.50.1820">
    <property type="entry name" value="alpha/beta hydrolase"/>
    <property type="match status" value="2"/>
</dbReference>
<dbReference type="PANTHER" id="PTHR22946">
    <property type="entry name" value="DIENELACTONE HYDROLASE DOMAIN-CONTAINING PROTEIN-RELATED"/>
    <property type="match status" value="1"/>
</dbReference>
<sequence length="761" mass="83650">MCFAGAAIAQSMTPEERTAHLQWMRQALPDVPEWTAWQQKTGELPPDFDALPRSNLLPDPLRFADGRPVRTDADWEARRAEIRGLFEKYVTGTFPPKPSISGIVLLDETRADGCTTRNVRVEFGPQGKGSVRVRLVIPDAADGEKLPVLISPNLAGWARMLVRRGYISAGFAGNDRMDDAAALQELYPDYDFATLPRRAWLAQVVLDYLETVPRADMGRVAIFGYSRDGKMAAIAAALDPRIAALVAGSTGVGGLLPWRLAGERGGGESIESTTRMFPSWFSPRLRFFSGREDRLPVDANLLLALIAPRAALSEWGLNDQVANGWAIEQAHASAQAVYERLGRPDRLGLLHVPGFHGSNDPEACIDWLDRQFGRAPKKWVNDFVFPWNFEKWRARTGEKIDLEKFPAHDAAKAGRDFDAAGLRRSVGWMLGEAPPLLPEPPPLFPPRRGGPPPGPTVVAQGREGNPGQLAPDVPAWVIAAGGQEYGWLEPEKNAVASRRLRFGLGVTGDLYYPADTPAGTKLPTVIWLHGFHHPLGYMWVYRRDLHPILALVKAGYAVLAYDQSGYGMRWTEAAPFYDRHPRWSRLGKMVEDVRSAVDALEKDELVNANAISVFGYTLGGTVGLYAAALDARIHGAVSICGFTPMRADTPGRGMSGMTRYSHQHGLLPRLGLFAGDEARLPYDYEDLIALAAPRPVLIVQPLRDRDASPADVRAAVDRARRAYEKSGAAARLGLQEPDDYGRLAAATQNAAIKWMRENLSD</sequence>
<dbReference type="GO" id="GO:0052689">
    <property type="term" value="F:carboxylic ester hydrolase activity"/>
    <property type="evidence" value="ECO:0007669"/>
    <property type="project" value="UniProtKB-KW"/>
</dbReference>
<dbReference type="InterPro" id="IPR029058">
    <property type="entry name" value="AB_hydrolase_fold"/>
</dbReference>
<keyword evidence="7" id="KW-1185">Reference proteome</keyword>
<dbReference type="Pfam" id="PF22244">
    <property type="entry name" value="GCE_fung"/>
    <property type="match status" value="1"/>
</dbReference>
<accession>A0A178IJQ1</accession>
<organism evidence="6 7">
    <name type="scientific">Termitidicoccus mucosus</name>
    <dbReference type="NCBI Taxonomy" id="1184151"/>
    <lineage>
        <taxon>Bacteria</taxon>
        <taxon>Pseudomonadati</taxon>
        <taxon>Verrucomicrobiota</taxon>
        <taxon>Opitutia</taxon>
        <taxon>Opitutales</taxon>
        <taxon>Opitutaceae</taxon>
        <taxon>Termitidicoccus</taxon>
    </lineage>
</organism>
<dbReference type="AlphaFoldDB" id="A0A178IJQ1"/>
<keyword evidence="2" id="KW-0732">Signal</keyword>
<name>A0A178IJQ1_9BACT</name>
<evidence type="ECO:0000256" key="3">
    <source>
        <dbReference type="ARBA" id="ARBA00022801"/>
    </source>
</evidence>
<feature type="domain" description="4-O-methyl-glucuronoyl methylesterase-like" evidence="5">
    <location>
        <begin position="180"/>
        <end position="342"/>
    </location>
</feature>
<dbReference type="InterPro" id="IPR050261">
    <property type="entry name" value="FrsA_esterase"/>
</dbReference>
<dbReference type="Pfam" id="PF12146">
    <property type="entry name" value="Hydrolase_4"/>
    <property type="match status" value="1"/>
</dbReference>
<evidence type="ECO:0000256" key="2">
    <source>
        <dbReference type="ARBA" id="ARBA00022729"/>
    </source>
</evidence>
<evidence type="ECO:0000256" key="1">
    <source>
        <dbReference type="ARBA" id="ARBA00022487"/>
    </source>
</evidence>
<dbReference type="InterPro" id="IPR054579">
    <property type="entry name" value="GCE-like_dom"/>
</dbReference>
<dbReference type="EMBL" id="LRRQ01000076">
    <property type="protein sequence ID" value="OAM89921.1"/>
    <property type="molecule type" value="Genomic_DNA"/>
</dbReference>
<dbReference type="RefSeq" id="WP_068770379.1">
    <property type="nucleotide sequence ID" value="NZ_CP109796.1"/>
</dbReference>
<evidence type="ECO:0000259" key="5">
    <source>
        <dbReference type="Pfam" id="PF22244"/>
    </source>
</evidence>
<dbReference type="STRING" id="1184151.AW736_11440"/>
<dbReference type="SUPFAM" id="SSF53474">
    <property type="entry name" value="alpha/beta-Hydrolases"/>
    <property type="match status" value="2"/>
</dbReference>
<feature type="domain" description="Serine aminopeptidase S33" evidence="4">
    <location>
        <begin position="537"/>
        <end position="647"/>
    </location>
</feature>
<reference evidence="6 7" key="1">
    <citation type="submission" date="2016-01" db="EMBL/GenBank/DDBJ databases">
        <title>High potential of lignocellulose degradation of a new Verrucomicrobia species.</title>
        <authorList>
            <person name="Wang Y."/>
            <person name="Shi Y."/>
            <person name="Qiu Z."/>
            <person name="Liu S."/>
            <person name="Yang H."/>
        </authorList>
    </citation>
    <scope>NUCLEOTIDE SEQUENCE [LARGE SCALE GENOMIC DNA]</scope>
    <source>
        <strain evidence="6 7">TSB47</strain>
    </source>
</reference>
<dbReference type="InterPro" id="IPR022742">
    <property type="entry name" value="Hydrolase_4"/>
</dbReference>
<evidence type="ECO:0000313" key="6">
    <source>
        <dbReference type="EMBL" id="OAM89921.1"/>
    </source>
</evidence>
<gene>
    <name evidence="6" type="ORF">AW736_11440</name>
</gene>
<comment type="caution">
    <text evidence="6">The sequence shown here is derived from an EMBL/GenBank/DDBJ whole genome shotgun (WGS) entry which is preliminary data.</text>
</comment>
<evidence type="ECO:0000259" key="4">
    <source>
        <dbReference type="Pfam" id="PF12146"/>
    </source>
</evidence>
<keyword evidence="3" id="KW-0378">Hydrolase</keyword>
<evidence type="ECO:0000313" key="7">
    <source>
        <dbReference type="Proteomes" id="UP000078486"/>
    </source>
</evidence>
<protein>
    <submittedName>
        <fullName evidence="6">Uncharacterized protein</fullName>
    </submittedName>
</protein>